<keyword evidence="1" id="KW-0378">Hydrolase</keyword>
<dbReference type="RefSeq" id="WP_218545548.1">
    <property type="nucleotide sequence ID" value="NZ_JAGSPD010000005.1"/>
</dbReference>
<reference evidence="1" key="1">
    <citation type="submission" date="2021-04" db="EMBL/GenBank/DDBJ databases">
        <authorList>
            <person name="Pira H."/>
            <person name="Risdian C."/>
            <person name="Wink J."/>
        </authorList>
    </citation>
    <scope>NUCLEOTIDE SEQUENCE</scope>
    <source>
        <strain evidence="1">WHY3</strain>
    </source>
</reference>
<comment type="caution">
    <text evidence="1">The sequence shown here is derived from an EMBL/GenBank/DDBJ whole genome shotgun (WGS) entry which is preliminary data.</text>
</comment>
<organism evidence="1 2">
    <name type="scientific">Winogradskyella luteola</name>
    <dbReference type="NCBI Taxonomy" id="2828330"/>
    <lineage>
        <taxon>Bacteria</taxon>
        <taxon>Pseudomonadati</taxon>
        <taxon>Bacteroidota</taxon>
        <taxon>Flavobacteriia</taxon>
        <taxon>Flavobacteriales</taxon>
        <taxon>Flavobacteriaceae</taxon>
        <taxon>Winogradskyella</taxon>
    </lineage>
</organism>
<dbReference type="AlphaFoldDB" id="A0A9X1JRV9"/>
<dbReference type="Pfam" id="PF13715">
    <property type="entry name" value="CarbopepD_reg_2"/>
    <property type="match status" value="1"/>
</dbReference>
<sequence>MKLKSFLFFILLPCICGSQVIKGKIIDKATKQPLETVAVYFDNTTIGTTTDEKGEFSISYTEAIQSTLVISYLGYEKVLISDFRNQNNITIEMVEADNELDEVLIEYDDGLTRKQKLRLFKKEFLGSSTFGKSCTILNEDDIILNYDKQDRTLHASARVPIVVKNKALQYEVNFDVKDFEIEFRYVDPSINKFVLKKVAFQGTSFYKNLEKADRKKTLKNREKAYKGSIQHFMRSLYKENIRDEGYRIFSGKFMVNEWAHFRIEKSKDSSYKKVVLKDKVSILYDKKFQSSLEVLVPEFFVNSYGYYLPILGVYFSGEMGSQRLGDMLPFDYELKD</sequence>
<evidence type="ECO:0000313" key="1">
    <source>
        <dbReference type="EMBL" id="MBV7269002.1"/>
    </source>
</evidence>
<proteinExistence type="predicted"/>
<protein>
    <submittedName>
        <fullName evidence="1">Carboxypeptidase-like regulatory domain-containing protein</fullName>
    </submittedName>
</protein>
<dbReference type="EMBL" id="JAGSPD010000005">
    <property type="protein sequence ID" value="MBV7269002.1"/>
    <property type="molecule type" value="Genomic_DNA"/>
</dbReference>
<dbReference type="GO" id="GO:0004180">
    <property type="term" value="F:carboxypeptidase activity"/>
    <property type="evidence" value="ECO:0007669"/>
    <property type="project" value="UniProtKB-KW"/>
</dbReference>
<evidence type="ECO:0000313" key="2">
    <source>
        <dbReference type="Proteomes" id="UP001138894"/>
    </source>
</evidence>
<name>A0A9X1JRV9_9FLAO</name>
<accession>A0A9X1JRV9</accession>
<keyword evidence="1" id="KW-0645">Protease</keyword>
<gene>
    <name evidence="1" type="ORF">KCG49_07365</name>
</gene>
<keyword evidence="2" id="KW-1185">Reference proteome</keyword>
<dbReference type="Proteomes" id="UP001138894">
    <property type="component" value="Unassembled WGS sequence"/>
</dbReference>
<keyword evidence="1" id="KW-0121">Carboxypeptidase</keyword>